<dbReference type="InterPro" id="IPR044440">
    <property type="entry name" value="GABAb_receptor_plant_PBP1"/>
</dbReference>
<evidence type="ECO:0000256" key="10">
    <source>
        <dbReference type="ARBA" id="ARBA00023180"/>
    </source>
</evidence>
<dbReference type="SMART" id="SM00079">
    <property type="entry name" value="PBPe"/>
    <property type="match status" value="1"/>
</dbReference>
<keyword evidence="6 15" id="KW-1133">Transmembrane helix</keyword>
<keyword evidence="4 15" id="KW-0812">Transmembrane</keyword>
<feature type="transmembrane region" description="Helical" evidence="15">
    <location>
        <begin position="627"/>
        <end position="645"/>
    </location>
</feature>
<evidence type="ECO:0000256" key="7">
    <source>
        <dbReference type="ARBA" id="ARBA00023065"/>
    </source>
</evidence>
<evidence type="ECO:0000256" key="6">
    <source>
        <dbReference type="ARBA" id="ARBA00022989"/>
    </source>
</evidence>
<protein>
    <recommendedName>
        <fullName evidence="13">Glutamate receptor</fullName>
    </recommendedName>
</protein>
<evidence type="ECO:0000256" key="9">
    <source>
        <dbReference type="ARBA" id="ARBA00023170"/>
    </source>
</evidence>
<keyword evidence="19" id="KW-1185">Reference proteome</keyword>
<evidence type="ECO:0000256" key="11">
    <source>
        <dbReference type="ARBA" id="ARBA00023286"/>
    </source>
</evidence>
<dbReference type="FunFam" id="3.40.190.10:FF:000039">
    <property type="entry name" value="Glutamate receptor"/>
    <property type="match status" value="1"/>
</dbReference>
<dbReference type="PIRSF" id="PIRSF037090">
    <property type="entry name" value="Iontro_Glu-like_rcpt_pln"/>
    <property type="match status" value="1"/>
</dbReference>
<evidence type="ECO:0000256" key="13">
    <source>
        <dbReference type="PIRNR" id="PIRNR037090"/>
    </source>
</evidence>
<dbReference type="FunFam" id="3.40.50.2300:FF:000188">
    <property type="entry name" value="Glutamate receptor"/>
    <property type="match status" value="1"/>
</dbReference>
<dbReference type="GO" id="GO:0016020">
    <property type="term" value="C:membrane"/>
    <property type="evidence" value="ECO:0007669"/>
    <property type="project" value="UniProtKB-SubCell"/>
</dbReference>
<organism evidence="18 19">
    <name type="scientific">Actinidia rufa</name>
    <dbReference type="NCBI Taxonomy" id="165716"/>
    <lineage>
        <taxon>Eukaryota</taxon>
        <taxon>Viridiplantae</taxon>
        <taxon>Streptophyta</taxon>
        <taxon>Embryophyta</taxon>
        <taxon>Tracheophyta</taxon>
        <taxon>Spermatophyta</taxon>
        <taxon>Magnoliopsida</taxon>
        <taxon>eudicotyledons</taxon>
        <taxon>Gunneridae</taxon>
        <taxon>Pentapetalae</taxon>
        <taxon>asterids</taxon>
        <taxon>Ericales</taxon>
        <taxon>Actinidiaceae</taxon>
        <taxon>Actinidia</taxon>
    </lineage>
</organism>
<evidence type="ECO:0000256" key="16">
    <source>
        <dbReference type="SAM" id="SignalP"/>
    </source>
</evidence>
<dbReference type="AlphaFoldDB" id="A0A7J0E146"/>
<dbReference type="EMBL" id="BJWL01000466">
    <property type="protein sequence ID" value="GFS46298.1"/>
    <property type="molecule type" value="Genomic_DNA"/>
</dbReference>
<dbReference type="Pfam" id="PF01094">
    <property type="entry name" value="ANF_receptor"/>
    <property type="match status" value="1"/>
</dbReference>
<evidence type="ECO:0000256" key="1">
    <source>
        <dbReference type="ARBA" id="ARBA00004141"/>
    </source>
</evidence>
<dbReference type="CDD" id="cd19990">
    <property type="entry name" value="PBP1_GABAb_receptor_plant"/>
    <property type="match status" value="1"/>
</dbReference>
<dbReference type="Gene3D" id="3.40.50.2300">
    <property type="match status" value="2"/>
</dbReference>
<evidence type="ECO:0000256" key="5">
    <source>
        <dbReference type="ARBA" id="ARBA00022729"/>
    </source>
</evidence>
<evidence type="ECO:0000256" key="14">
    <source>
        <dbReference type="PIRSR" id="PIRSR037090-50"/>
    </source>
</evidence>
<keyword evidence="9 13" id="KW-0675">Receptor</keyword>
<keyword evidence="8 13" id="KW-0472">Membrane</keyword>
<dbReference type="InterPro" id="IPR001828">
    <property type="entry name" value="ANF_lig-bd_rcpt"/>
</dbReference>
<keyword evidence="7 13" id="KW-0406">Ion transport</keyword>
<evidence type="ECO:0000256" key="3">
    <source>
        <dbReference type="ARBA" id="ARBA00022448"/>
    </source>
</evidence>
<dbReference type="Gene3D" id="1.10.287.70">
    <property type="match status" value="1"/>
</dbReference>
<comment type="caution">
    <text evidence="18">The sequence shown here is derived from an EMBL/GenBank/DDBJ whole genome shotgun (WGS) entry which is preliminary data.</text>
</comment>
<feature type="transmembrane region" description="Helical" evidence="15">
    <location>
        <begin position="687"/>
        <end position="706"/>
    </location>
</feature>
<comment type="function">
    <text evidence="13">Glutamate-gated receptor that probably acts as non-selective cation channel.</text>
</comment>
<reference evidence="19" key="1">
    <citation type="submission" date="2019-07" db="EMBL/GenBank/DDBJ databases">
        <title>De Novo Assembly of kiwifruit Actinidia rufa.</title>
        <authorList>
            <person name="Sugita-Konishi S."/>
            <person name="Sato K."/>
            <person name="Mori E."/>
            <person name="Abe Y."/>
            <person name="Kisaki G."/>
            <person name="Hamano K."/>
            <person name="Suezawa K."/>
            <person name="Otani M."/>
            <person name="Fukuda T."/>
            <person name="Manabe T."/>
            <person name="Gomi K."/>
            <person name="Tabuchi M."/>
            <person name="Akimitsu K."/>
            <person name="Kataoka I."/>
        </authorList>
    </citation>
    <scope>NUCLEOTIDE SEQUENCE [LARGE SCALE GENOMIC DNA]</scope>
    <source>
        <strain evidence="19">cv. Fuchu</strain>
    </source>
</reference>
<evidence type="ECO:0000256" key="4">
    <source>
        <dbReference type="ARBA" id="ARBA00022692"/>
    </source>
</evidence>
<evidence type="ECO:0000256" key="8">
    <source>
        <dbReference type="ARBA" id="ARBA00023136"/>
    </source>
</evidence>
<evidence type="ECO:0000313" key="18">
    <source>
        <dbReference type="EMBL" id="GFS46298.1"/>
    </source>
</evidence>
<dbReference type="InterPro" id="IPR028082">
    <property type="entry name" value="Peripla_BP_I"/>
</dbReference>
<evidence type="ECO:0000256" key="15">
    <source>
        <dbReference type="SAM" id="Phobius"/>
    </source>
</evidence>
<name>A0A7J0E146_9ERIC</name>
<comment type="subcellular location">
    <subcellularLocation>
        <location evidence="1">Membrane</location>
        <topology evidence="1">Multi-pass membrane protein</topology>
    </subcellularLocation>
</comment>
<comment type="similarity">
    <text evidence="2 13">Belongs to the glutamate-gated ion channel (TC 1.A.10.1) family.</text>
</comment>
<feature type="signal peptide" evidence="16">
    <location>
        <begin position="1"/>
        <end position="37"/>
    </location>
</feature>
<keyword evidence="5 16" id="KW-0732">Signal</keyword>
<dbReference type="InterPro" id="IPR001320">
    <property type="entry name" value="Iontro_rcpt_C"/>
</dbReference>
<accession>A0A7J0E146</accession>
<keyword evidence="10" id="KW-0325">Glycoprotein</keyword>
<dbReference type="SUPFAM" id="SSF53822">
    <property type="entry name" value="Periplasmic binding protein-like I"/>
    <property type="match status" value="1"/>
</dbReference>
<dbReference type="OrthoDB" id="5984008at2759"/>
<feature type="chain" id="PRO_5029885079" description="Glutamate receptor" evidence="16">
    <location>
        <begin position="38"/>
        <end position="977"/>
    </location>
</feature>
<feature type="domain" description="Ionotropic glutamate receptor C-terminal" evidence="17">
    <location>
        <begin position="456"/>
        <end position="844"/>
    </location>
</feature>
<keyword evidence="14" id="KW-1015">Disulfide bond</keyword>
<dbReference type="Pfam" id="PF00060">
    <property type="entry name" value="Lig_chan"/>
    <property type="match status" value="1"/>
</dbReference>
<dbReference type="InterPro" id="IPR017103">
    <property type="entry name" value="Iontropic_Glu_rcpt_pln"/>
</dbReference>
<evidence type="ECO:0000256" key="12">
    <source>
        <dbReference type="ARBA" id="ARBA00023303"/>
    </source>
</evidence>
<keyword evidence="3 13" id="KW-0813">Transport</keyword>
<evidence type="ECO:0000256" key="2">
    <source>
        <dbReference type="ARBA" id="ARBA00008685"/>
    </source>
</evidence>
<dbReference type="Proteomes" id="UP000585474">
    <property type="component" value="Unassembled WGS sequence"/>
</dbReference>
<gene>
    <name evidence="18" type="ORF">Acr_00g0101310</name>
</gene>
<feature type="transmembrane region" description="Helical" evidence="15">
    <location>
        <begin position="867"/>
        <end position="889"/>
    </location>
</feature>
<keyword evidence="12 13" id="KW-0407">Ion channel</keyword>
<evidence type="ECO:0000259" key="17">
    <source>
        <dbReference type="SMART" id="SM00079"/>
    </source>
</evidence>
<dbReference type="Gene3D" id="3.40.190.10">
    <property type="entry name" value="Periplasmic binding protein-like II"/>
    <property type="match status" value="3"/>
</dbReference>
<sequence>MSFQILAMNKASNFKTALFFPILISLVLVLSHGSITAADTTKIGAIIDVSSRIGKEQKVAMEIEAQNFNNASTKHKLALYFQNPGRGALQAAYAAEELIKEKQVQVLVGMETWHEAALIAEIGNKAQVPVLSFAAAATTPPLASIRWPYLVQIATNASEQVNCIASILSSYKWKRVVAIYEDDVSGSDSGILALLSEALQNSHVEIEHRLIFPPFSSMSHPEAFVHNEVTKLLQKQSRVFVVLQSSLSLATHLFREAKELGLVGKDSVWIITETVSSLLDSVNTSVISSMQGALGIDQAYFPDKSKSFVDFKDKFQRIFRVEYPEEENFYPGIYALRAYDSIMTIAQAVQGLKRLNRTQEMLIDNILSSNFTGLSGDISFHEGQLSQIPTFRIVNVIGKKYSELGFWSSKFGFMEESGDGDGSESMEGWSNSVNWPGKLRDVPRGWAMPSLLTPMRIVVPGDSAFEKFVKVKWPGTSNDNFSGFCIDVFREAIKVLEKSYSLPYTFYPVNDSYDAFVESVINKKSISKFLKTIFAKTVFVRRNQTSGTMNIIVLLFDQSLIVSFLYPIFNNGKTYEAVVGDLTILANRSKHVEFTQPFVESGLSMVVPAKSDEAKTFKFMKPFTKEMWTATGLVMIYTMLIVWVLEHQTNPEFRGPWKDQLSTALWFTFSSLFFAQREKIQSNYTKVVVVVWLFVVFVVTSSYTASLTTMLTLSRMQPTETDIELLRRSNAKVGCDGDSFVKDYLRNALGFKQENIMDVGKQENYPEKFKSGNITAAFLELPYEKLFLEEHCDEYTATGPVYRFGGFGFAFQKGSPLAHDFSEAILTILENGVLKDLEDKWFKLSPSCSYFNSTTRDADSLDLNRFWGLYLISGATSTLCFLCFLLHLLKKFCDSIRTNPGSMTPSRNSLWSKIVRFTRYFRSGVIRSPVRAPSIARSQVDEWSSAKWELVSPSEILDDHHLKGPRPQEVQIPVRTG</sequence>
<dbReference type="SUPFAM" id="SSF53850">
    <property type="entry name" value="Periplasmic binding protein-like II"/>
    <property type="match status" value="1"/>
</dbReference>
<dbReference type="CDD" id="cd13686">
    <property type="entry name" value="GluR_Plant"/>
    <property type="match status" value="1"/>
</dbReference>
<keyword evidence="11 13" id="KW-1071">Ligand-gated ion channel</keyword>
<feature type="disulfide bond" evidence="14">
    <location>
        <begin position="792"/>
        <end position="848"/>
    </location>
</feature>
<proteinExistence type="inferred from homology"/>
<dbReference type="FunFam" id="1.10.287.70:FF:000037">
    <property type="entry name" value="Glutamate receptor"/>
    <property type="match status" value="1"/>
</dbReference>
<dbReference type="GO" id="GO:0015276">
    <property type="term" value="F:ligand-gated monoatomic ion channel activity"/>
    <property type="evidence" value="ECO:0007669"/>
    <property type="project" value="InterPro"/>
</dbReference>
<dbReference type="PANTHER" id="PTHR18966">
    <property type="entry name" value="IONOTROPIC GLUTAMATE RECEPTOR"/>
    <property type="match status" value="1"/>
</dbReference>
<dbReference type="InterPro" id="IPR015683">
    <property type="entry name" value="Ionotropic_Glu_rcpt"/>
</dbReference>
<evidence type="ECO:0000313" key="19">
    <source>
        <dbReference type="Proteomes" id="UP000585474"/>
    </source>
</evidence>